<proteinExistence type="predicted"/>
<evidence type="ECO:0000313" key="1">
    <source>
        <dbReference type="EMBL" id="QHS95497.1"/>
    </source>
</evidence>
<organism evidence="1">
    <name type="scientific">viral metagenome</name>
    <dbReference type="NCBI Taxonomy" id="1070528"/>
    <lineage>
        <taxon>unclassified sequences</taxon>
        <taxon>metagenomes</taxon>
        <taxon>organismal metagenomes</taxon>
    </lineage>
</organism>
<dbReference type="AlphaFoldDB" id="A0A6C0BT19"/>
<accession>A0A6C0BT19</accession>
<name>A0A6C0BT19_9ZZZZ</name>
<dbReference type="EMBL" id="MN739253">
    <property type="protein sequence ID" value="QHS95497.1"/>
    <property type="molecule type" value="Genomic_DNA"/>
</dbReference>
<reference evidence="1" key="1">
    <citation type="journal article" date="2020" name="Nature">
        <title>Giant virus diversity and host interactions through global metagenomics.</title>
        <authorList>
            <person name="Schulz F."/>
            <person name="Roux S."/>
            <person name="Paez-Espino D."/>
            <person name="Jungbluth S."/>
            <person name="Walsh D.A."/>
            <person name="Denef V.J."/>
            <person name="McMahon K.D."/>
            <person name="Konstantinidis K.T."/>
            <person name="Eloe-Fadrosh E.A."/>
            <person name="Kyrpides N.C."/>
            <person name="Woyke T."/>
        </authorList>
    </citation>
    <scope>NUCLEOTIDE SEQUENCE</scope>
    <source>
        <strain evidence="1">GVMAG-M-3300018868-6</strain>
    </source>
</reference>
<protein>
    <submittedName>
        <fullName evidence="1">Uncharacterized protein</fullName>
    </submittedName>
</protein>
<sequence>MNQLKNLKYRTMLIQGKLTSDVENTTNITAALETEKTDKPANWNKLPKSDKAMCLNTYVSNVLSSEYELSDAEVIATKEYLRSAISRKKLQKNKDVVFLNGSLITVNGLIFNRQTRKFTLKDTEKKPSTLKNLAPTKKKPICCDEPAVKIEM</sequence>